<sequence length="168" mass="18365">MTTTVTDIRLADETDSAGLERVHAASWRQAYTGIIPFRELNAMISRRDTAWWARAIHAGAQVLVCSFGGTTVGYATFGPNRTAALAGQGEIYELYLDPVFQGVGLGRRLFGAARRRLSRDGLDSFLVWTLAENLRAVDFYGAMGGVRVATGTERFGARAVDKAAFRWA</sequence>
<keyword evidence="5" id="KW-1185">Reference proteome</keyword>
<gene>
    <name evidence="4" type="ORF">DYI37_14005</name>
</gene>
<dbReference type="PROSITE" id="PS51186">
    <property type="entry name" value="GNAT"/>
    <property type="match status" value="1"/>
</dbReference>
<dbReference type="InterPro" id="IPR000182">
    <property type="entry name" value="GNAT_dom"/>
</dbReference>
<dbReference type="PANTHER" id="PTHR43877:SF1">
    <property type="entry name" value="ACETYLTRANSFERASE"/>
    <property type="match status" value="1"/>
</dbReference>
<dbReference type="SUPFAM" id="SSF55729">
    <property type="entry name" value="Acyl-CoA N-acyltransferases (Nat)"/>
    <property type="match status" value="1"/>
</dbReference>
<dbReference type="InterPro" id="IPR016181">
    <property type="entry name" value="Acyl_CoA_acyltransferase"/>
</dbReference>
<organism evidence="4 5">
    <name type="scientific">Fulvimarina endophytica</name>
    <dbReference type="NCBI Taxonomy" id="2293836"/>
    <lineage>
        <taxon>Bacteria</taxon>
        <taxon>Pseudomonadati</taxon>
        <taxon>Pseudomonadota</taxon>
        <taxon>Alphaproteobacteria</taxon>
        <taxon>Hyphomicrobiales</taxon>
        <taxon>Aurantimonadaceae</taxon>
        <taxon>Fulvimarina</taxon>
    </lineage>
</organism>
<evidence type="ECO:0000259" key="3">
    <source>
        <dbReference type="PROSITE" id="PS51186"/>
    </source>
</evidence>
<keyword evidence="2" id="KW-0012">Acyltransferase</keyword>
<dbReference type="InterPro" id="IPR050832">
    <property type="entry name" value="Bact_Acetyltransf"/>
</dbReference>
<dbReference type="Gene3D" id="3.40.630.30">
    <property type="match status" value="1"/>
</dbReference>
<keyword evidence="1 4" id="KW-0808">Transferase</keyword>
<dbReference type="EMBL" id="QURL01000005">
    <property type="protein sequence ID" value="RFC63050.1"/>
    <property type="molecule type" value="Genomic_DNA"/>
</dbReference>
<reference evidence="4 5" key="1">
    <citation type="submission" date="2018-08" db="EMBL/GenBank/DDBJ databases">
        <title>Fulvimarina sp. 85, whole genome shotgun sequence.</title>
        <authorList>
            <person name="Tuo L."/>
        </authorList>
    </citation>
    <scope>NUCLEOTIDE SEQUENCE [LARGE SCALE GENOMIC DNA]</scope>
    <source>
        <strain evidence="4 5">85</strain>
    </source>
</reference>
<dbReference type="Proteomes" id="UP000264310">
    <property type="component" value="Unassembled WGS sequence"/>
</dbReference>
<feature type="domain" description="N-acetyltransferase" evidence="3">
    <location>
        <begin position="6"/>
        <end position="168"/>
    </location>
</feature>
<accession>A0A371X1D3</accession>
<name>A0A371X1D3_9HYPH</name>
<dbReference type="PANTHER" id="PTHR43877">
    <property type="entry name" value="AMINOALKYLPHOSPHONATE N-ACETYLTRANSFERASE-RELATED-RELATED"/>
    <property type="match status" value="1"/>
</dbReference>
<dbReference type="OrthoDB" id="9799154at2"/>
<evidence type="ECO:0000313" key="5">
    <source>
        <dbReference type="Proteomes" id="UP000264310"/>
    </source>
</evidence>
<protein>
    <submittedName>
        <fullName evidence="4">GNAT family N-acetyltransferase</fullName>
    </submittedName>
</protein>
<dbReference type="Pfam" id="PF00583">
    <property type="entry name" value="Acetyltransf_1"/>
    <property type="match status" value="1"/>
</dbReference>
<comment type="caution">
    <text evidence="4">The sequence shown here is derived from an EMBL/GenBank/DDBJ whole genome shotgun (WGS) entry which is preliminary data.</text>
</comment>
<dbReference type="CDD" id="cd04301">
    <property type="entry name" value="NAT_SF"/>
    <property type="match status" value="1"/>
</dbReference>
<evidence type="ECO:0000313" key="4">
    <source>
        <dbReference type="EMBL" id="RFC63050.1"/>
    </source>
</evidence>
<dbReference type="RefSeq" id="WP_116683868.1">
    <property type="nucleotide sequence ID" value="NZ_QURL01000005.1"/>
</dbReference>
<proteinExistence type="predicted"/>
<dbReference type="GO" id="GO:0016747">
    <property type="term" value="F:acyltransferase activity, transferring groups other than amino-acyl groups"/>
    <property type="evidence" value="ECO:0007669"/>
    <property type="project" value="InterPro"/>
</dbReference>
<evidence type="ECO:0000256" key="2">
    <source>
        <dbReference type="ARBA" id="ARBA00023315"/>
    </source>
</evidence>
<evidence type="ECO:0000256" key="1">
    <source>
        <dbReference type="ARBA" id="ARBA00022679"/>
    </source>
</evidence>
<dbReference type="AlphaFoldDB" id="A0A371X1D3"/>